<organism evidence="5 6">
    <name type="scientific">Solirubrobacter ginsenosidimutans</name>
    <dbReference type="NCBI Taxonomy" id="490573"/>
    <lineage>
        <taxon>Bacteria</taxon>
        <taxon>Bacillati</taxon>
        <taxon>Actinomycetota</taxon>
        <taxon>Thermoleophilia</taxon>
        <taxon>Solirubrobacterales</taxon>
        <taxon>Solirubrobacteraceae</taxon>
        <taxon>Solirubrobacter</taxon>
    </lineage>
</organism>
<evidence type="ECO:0000259" key="2">
    <source>
        <dbReference type="Pfam" id="PF13556"/>
    </source>
</evidence>
<evidence type="ECO:0000256" key="1">
    <source>
        <dbReference type="ARBA" id="ARBA00006754"/>
    </source>
</evidence>
<comment type="similarity">
    <text evidence="1">Belongs to the CdaR family.</text>
</comment>
<dbReference type="InterPro" id="IPR025751">
    <property type="entry name" value="RsbRD_N_dom"/>
</dbReference>
<feature type="domain" description="PucR C-terminal helix-turn-helix" evidence="2">
    <location>
        <begin position="349"/>
        <end position="396"/>
    </location>
</feature>
<feature type="domain" description="CdaR GGDEF-like" evidence="4">
    <location>
        <begin position="193"/>
        <end position="297"/>
    </location>
</feature>
<keyword evidence="6" id="KW-1185">Reference proteome</keyword>
<name>A0A9X3MUD2_9ACTN</name>
<protein>
    <submittedName>
        <fullName evidence="5">Helix-turn-helix domain-containing protein</fullName>
    </submittedName>
</protein>
<gene>
    <name evidence="5" type="ORF">OM076_06445</name>
</gene>
<dbReference type="Gene3D" id="1.10.10.2840">
    <property type="entry name" value="PucR C-terminal helix-turn-helix domain"/>
    <property type="match status" value="1"/>
</dbReference>
<dbReference type="Pfam" id="PF17853">
    <property type="entry name" value="GGDEF_2"/>
    <property type="match status" value="1"/>
</dbReference>
<evidence type="ECO:0000313" key="6">
    <source>
        <dbReference type="Proteomes" id="UP001149140"/>
    </source>
</evidence>
<dbReference type="InterPro" id="IPR025736">
    <property type="entry name" value="PucR_C-HTH_dom"/>
</dbReference>
<dbReference type="PANTHER" id="PTHR33744">
    <property type="entry name" value="CARBOHYDRATE DIACID REGULATOR"/>
    <property type="match status" value="1"/>
</dbReference>
<evidence type="ECO:0000259" key="3">
    <source>
        <dbReference type="Pfam" id="PF14361"/>
    </source>
</evidence>
<dbReference type="Pfam" id="PF13556">
    <property type="entry name" value="HTH_30"/>
    <property type="match status" value="1"/>
</dbReference>
<reference evidence="5" key="1">
    <citation type="submission" date="2022-10" db="EMBL/GenBank/DDBJ databases">
        <title>The WGS of Solirubrobacter ginsenosidimutans DSM 21036.</title>
        <authorList>
            <person name="Jiang Z."/>
        </authorList>
    </citation>
    <scope>NUCLEOTIDE SEQUENCE</scope>
    <source>
        <strain evidence="5">DSM 21036</strain>
    </source>
</reference>
<comment type="caution">
    <text evidence="5">The sequence shown here is derived from an EMBL/GenBank/DDBJ whole genome shotgun (WGS) entry which is preliminary data.</text>
</comment>
<proteinExistence type="inferred from homology"/>
<dbReference type="InterPro" id="IPR042070">
    <property type="entry name" value="PucR_C-HTH_sf"/>
</dbReference>
<feature type="domain" description="RsbT co-antagonist protein RsbRD N-terminal" evidence="3">
    <location>
        <begin position="30"/>
        <end position="175"/>
    </location>
</feature>
<dbReference type="RefSeq" id="WP_270038657.1">
    <property type="nucleotide sequence ID" value="NZ_JAPDOD010000003.1"/>
</dbReference>
<dbReference type="InterPro" id="IPR041522">
    <property type="entry name" value="CdaR_GGDEF"/>
</dbReference>
<sequence>MVVQTETASGTATPPAVRELAAELLPQSAEIARAMNDHLFAMMPELRERDDGELRLETLASCEVNIAQVLRLQKLGAGPQQLVLPVEAAEWARSLVRRGITLATLLRAYRLGHAWLWDRWSQQLYERVPDSEECIAAEQHSSAFMFAYIDLISDVLVAEYGSERERVMRSAEQLRAETVRAILAGEPLDGEVASRRLGYELRRHHVALRVSGRGSELRGLERAAREAAAAVGAGDPLVVATGAATVDVWSGALRPPGPLTGLDAYVPPDGILVAVGTPGQGIDGFRRSHVEALQAGRVAALARGAAAAVTRYERVELVALLASDFPRARAFVGTRLGSLAAPDESAGRLRETVLAFLVAGGSATRVAKLLFVHQNTVAYRVKRAEELLGRRVTDDPIELTCALTLAAVLGSSVLAEDDEGEPPAGE</sequence>
<dbReference type="Proteomes" id="UP001149140">
    <property type="component" value="Unassembled WGS sequence"/>
</dbReference>
<evidence type="ECO:0000259" key="4">
    <source>
        <dbReference type="Pfam" id="PF17853"/>
    </source>
</evidence>
<dbReference type="EMBL" id="JAPDOD010000003">
    <property type="protein sequence ID" value="MDA0159893.1"/>
    <property type="molecule type" value="Genomic_DNA"/>
</dbReference>
<dbReference type="AlphaFoldDB" id="A0A9X3MUD2"/>
<evidence type="ECO:0000313" key="5">
    <source>
        <dbReference type="EMBL" id="MDA0159893.1"/>
    </source>
</evidence>
<dbReference type="PANTHER" id="PTHR33744:SF1">
    <property type="entry name" value="DNA-BINDING TRANSCRIPTIONAL ACTIVATOR ADER"/>
    <property type="match status" value="1"/>
</dbReference>
<accession>A0A9X3MUD2</accession>
<dbReference type="Pfam" id="PF14361">
    <property type="entry name" value="RsbRD_N"/>
    <property type="match status" value="1"/>
</dbReference>
<dbReference type="InterPro" id="IPR051448">
    <property type="entry name" value="CdaR-like_regulators"/>
</dbReference>